<feature type="transmembrane region" description="Helical" evidence="8">
    <location>
        <begin position="32"/>
        <end position="51"/>
    </location>
</feature>
<dbReference type="EMBL" id="JBHMCG010000074">
    <property type="protein sequence ID" value="MFB9573787.1"/>
    <property type="molecule type" value="Genomic_DNA"/>
</dbReference>
<dbReference type="Proteomes" id="UP001589710">
    <property type="component" value="Unassembled WGS sequence"/>
</dbReference>
<evidence type="ECO:0000256" key="8">
    <source>
        <dbReference type="RuleBase" id="RU365092"/>
    </source>
</evidence>
<name>A0ABV5R939_9ACTN</name>
<feature type="transmembrane region" description="Helical" evidence="8">
    <location>
        <begin position="266"/>
        <end position="292"/>
    </location>
</feature>
<evidence type="ECO:0000256" key="7">
    <source>
        <dbReference type="ARBA" id="ARBA00023136"/>
    </source>
</evidence>
<feature type="transmembrane region" description="Helical" evidence="8">
    <location>
        <begin position="105"/>
        <end position="134"/>
    </location>
</feature>
<evidence type="ECO:0000313" key="9">
    <source>
        <dbReference type="EMBL" id="MFB9573787.1"/>
    </source>
</evidence>
<keyword evidence="7 8" id="KW-0472">Membrane</keyword>
<feature type="transmembrane region" description="Helical" evidence="8">
    <location>
        <begin position="375"/>
        <end position="397"/>
    </location>
</feature>
<dbReference type="InterPro" id="IPR003804">
    <property type="entry name" value="Lactate_perm"/>
</dbReference>
<protein>
    <recommendedName>
        <fullName evidence="8">L-lactate permease</fullName>
    </recommendedName>
</protein>
<dbReference type="Pfam" id="PF02652">
    <property type="entry name" value="Lactate_perm"/>
    <property type="match status" value="2"/>
</dbReference>
<organism evidence="9 10">
    <name type="scientific">Streptomyces yanii</name>
    <dbReference type="NCBI Taxonomy" id="78510"/>
    <lineage>
        <taxon>Bacteria</taxon>
        <taxon>Bacillati</taxon>
        <taxon>Actinomycetota</taxon>
        <taxon>Actinomycetes</taxon>
        <taxon>Kitasatosporales</taxon>
        <taxon>Streptomycetaceae</taxon>
        <taxon>Streptomyces</taxon>
    </lineage>
</organism>
<comment type="function">
    <text evidence="8">Uptake of L-lactate across the membrane. Can also transport D-lactate and glycolate.</text>
</comment>
<keyword evidence="6 8" id="KW-1133">Transmembrane helix</keyword>
<dbReference type="PANTHER" id="PTHR30003">
    <property type="entry name" value="L-LACTATE PERMEASE"/>
    <property type="match status" value="1"/>
</dbReference>
<evidence type="ECO:0000256" key="3">
    <source>
        <dbReference type="ARBA" id="ARBA00022448"/>
    </source>
</evidence>
<dbReference type="RefSeq" id="WP_386143930.1">
    <property type="nucleotide sequence ID" value="NZ_JBHMCG010000074.1"/>
</dbReference>
<evidence type="ECO:0000313" key="10">
    <source>
        <dbReference type="Proteomes" id="UP001589710"/>
    </source>
</evidence>
<feature type="transmembrane region" description="Helical" evidence="8">
    <location>
        <begin position="460"/>
        <end position="481"/>
    </location>
</feature>
<feature type="transmembrane region" description="Helical" evidence="8">
    <location>
        <begin position="182"/>
        <end position="201"/>
    </location>
</feature>
<keyword evidence="5 8" id="KW-0812">Transmembrane</keyword>
<evidence type="ECO:0000256" key="1">
    <source>
        <dbReference type="ARBA" id="ARBA00004651"/>
    </source>
</evidence>
<comment type="subcellular location">
    <subcellularLocation>
        <location evidence="1 8">Cell membrane</location>
        <topology evidence="1 8">Multi-pass membrane protein</topology>
    </subcellularLocation>
</comment>
<accession>A0ABV5R939</accession>
<comment type="caution">
    <text evidence="9">The sequence shown here is derived from an EMBL/GenBank/DDBJ whole genome shotgun (WGS) entry which is preliminary data.</text>
</comment>
<feature type="transmembrane region" description="Helical" evidence="8">
    <location>
        <begin position="213"/>
        <end position="231"/>
    </location>
</feature>
<keyword evidence="10" id="KW-1185">Reference proteome</keyword>
<keyword evidence="4 8" id="KW-1003">Cell membrane</keyword>
<dbReference type="PANTHER" id="PTHR30003:SF0">
    <property type="entry name" value="GLYCOLATE PERMEASE GLCA-RELATED"/>
    <property type="match status" value="1"/>
</dbReference>
<reference evidence="9 10" key="1">
    <citation type="submission" date="2024-09" db="EMBL/GenBank/DDBJ databases">
        <authorList>
            <person name="Sun Q."/>
            <person name="Mori K."/>
        </authorList>
    </citation>
    <scope>NUCLEOTIDE SEQUENCE [LARGE SCALE GENOMIC DNA]</scope>
    <source>
        <strain evidence="9 10">JCM 3331</strain>
    </source>
</reference>
<evidence type="ECO:0000256" key="2">
    <source>
        <dbReference type="ARBA" id="ARBA00010100"/>
    </source>
</evidence>
<feature type="transmembrane region" description="Helical" evidence="8">
    <location>
        <begin position="141"/>
        <end position="162"/>
    </location>
</feature>
<evidence type="ECO:0000256" key="5">
    <source>
        <dbReference type="ARBA" id="ARBA00022692"/>
    </source>
</evidence>
<comment type="similarity">
    <text evidence="2 8">Belongs to the lactate permease family.</text>
</comment>
<sequence>MHRVHAVLAATPPVLALVLILSRRFRPEGVAAAILVLSVVVAVTAFGARFSDFAGGYVDISPTLLEVVLILFGGTLLNKQLTAVGAYALVADWIQRFSADRSRSVLLICLGITPFAESVTGFGIGIVVAIPLLLGLGFTRFQAAALGLLGLVLVPWGALAPGTLVASELTGVGFDRLGMDSALLTLPVLLLTGLAALLIGCGRRMAVRRLPELLVVAGLLWAGVLAAQAVAGTSLAGALGSLAGTTAAVALIWFRDGSRPRPSRAIGVVLSPYGLLLAGLLGSRLLLAVFGAQGPVPTVVSSPAFWLLMTCAAAPWLLGGKARGSEPVVAAVRQWWPVALATALFLLVGATLAASGMSTELARTAAELGRPYVALAPWTGALGGFLTGSTTGANAMFAASQAGAAHSLGYSVPTLVALHNVAGSLLTMASVPRVVFALELTSAGGSAAGSKPGHSELHRLLLTILGVDAAVLMVFSVIALMA</sequence>
<proteinExistence type="inferred from homology"/>
<feature type="transmembrane region" description="Helical" evidence="8">
    <location>
        <begin position="335"/>
        <end position="355"/>
    </location>
</feature>
<evidence type="ECO:0000256" key="4">
    <source>
        <dbReference type="ARBA" id="ARBA00022475"/>
    </source>
</evidence>
<feature type="transmembrane region" description="Helical" evidence="8">
    <location>
        <begin position="237"/>
        <end position="254"/>
    </location>
</feature>
<keyword evidence="3 8" id="KW-0813">Transport</keyword>
<gene>
    <name evidence="9" type="ORF">ACFFTL_16080</name>
</gene>
<feature type="transmembrane region" description="Helical" evidence="8">
    <location>
        <begin position="304"/>
        <end position="323"/>
    </location>
</feature>
<evidence type="ECO:0000256" key="6">
    <source>
        <dbReference type="ARBA" id="ARBA00022989"/>
    </source>
</evidence>